<gene>
    <name evidence="2" type="ORF">GCM10011591_17150</name>
</gene>
<dbReference type="AlphaFoldDB" id="A0A917QE78"/>
<protein>
    <recommendedName>
        <fullName evidence="4">ComF family protein</fullName>
    </recommendedName>
</protein>
<reference evidence="2" key="1">
    <citation type="journal article" date="2014" name="Int. J. Syst. Evol. Microbiol.">
        <title>Complete genome sequence of Corynebacterium casei LMG S-19264T (=DSM 44701T), isolated from a smear-ripened cheese.</title>
        <authorList>
            <consortium name="US DOE Joint Genome Institute (JGI-PGF)"/>
            <person name="Walter F."/>
            <person name="Albersmeier A."/>
            <person name="Kalinowski J."/>
            <person name="Ruckert C."/>
        </authorList>
    </citation>
    <scope>NUCLEOTIDE SEQUENCE</scope>
    <source>
        <strain evidence="2">CGMCC 4.7278</strain>
    </source>
</reference>
<reference evidence="2" key="2">
    <citation type="submission" date="2020-09" db="EMBL/GenBank/DDBJ databases">
        <authorList>
            <person name="Sun Q."/>
            <person name="Zhou Y."/>
        </authorList>
    </citation>
    <scope>NUCLEOTIDE SEQUENCE</scope>
    <source>
        <strain evidence="2">CGMCC 4.7278</strain>
    </source>
</reference>
<dbReference type="InterPro" id="IPR029057">
    <property type="entry name" value="PRTase-like"/>
</dbReference>
<evidence type="ECO:0000256" key="1">
    <source>
        <dbReference type="ARBA" id="ARBA00008007"/>
    </source>
</evidence>
<dbReference type="SUPFAM" id="SSF53271">
    <property type="entry name" value="PRTase-like"/>
    <property type="match status" value="1"/>
</dbReference>
<evidence type="ECO:0000313" key="2">
    <source>
        <dbReference type="EMBL" id="GGK46282.1"/>
    </source>
</evidence>
<organism evidence="2 3">
    <name type="scientific">Nocardia camponoti</name>
    <dbReference type="NCBI Taxonomy" id="1616106"/>
    <lineage>
        <taxon>Bacteria</taxon>
        <taxon>Bacillati</taxon>
        <taxon>Actinomycetota</taxon>
        <taxon>Actinomycetes</taxon>
        <taxon>Mycobacteriales</taxon>
        <taxon>Nocardiaceae</taxon>
        <taxon>Nocardia</taxon>
    </lineage>
</organism>
<name>A0A917QE78_9NOCA</name>
<sequence length="153" mass="16001">MLAAKEHGRRDLAHPLGFALAVALDRLRASDRPLLLVPAPTRASAARRRGGDPVGRASCTATGWLADSHSVAMLRAGRGVRDSVGLSVAQRAANLRGRIDVDPRGLARLRTLPNAEVVLIDDVLTTGATACESVRVLRDVGVAARALVTVCAA</sequence>
<dbReference type="Proteomes" id="UP000612956">
    <property type="component" value="Unassembled WGS sequence"/>
</dbReference>
<dbReference type="InterPro" id="IPR051910">
    <property type="entry name" value="ComF/GntX_DNA_util-trans"/>
</dbReference>
<keyword evidence="3" id="KW-1185">Reference proteome</keyword>
<accession>A0A917QE78</accession>
<dbReference type="PANTHER" id="PTHR47505">
    <property type="entry name" value="DNA UTILIZATION PROTEIN YHGH"/>
    <property type="match status" value="1"/>
</dbReference>
<comment type="caution">
    <text evidence="2">The sequence shown here is derived from an EMBL/GenBank/DDBJ whole genome shotgun (WGS) entry which is preliminary data.</text>
</comment>
<evidence type="ECO:0000313" key="3">
    <source>
        <dbReference type="Proteomes" id="UP000612956"/>
    </source>
</evidence>
<dbReference type="Gene3D" id="3.40.50.2020">
    <property type="match status" value="1"/>
</dbReference>
<dbReference type="PANTHER" id="PTHR47505:SF1">
    <property type="entry name" value="DNA UTILIZATION PROTEIN YHGH"/>
    <property type="match status" value="1"/>
</dbReference>
<dbReference type="InterPro" id="IPR000836">
    <property type="entry name" value="PRTase_dom"/>
</dbReference>
<comment type="similarity">
    <text evidence="1">Belongs to the ComF/GntX family.</text>
</comment>
<evidence type="ECO:0008006" key="4">
    <source>
        <dbReference type="Google" id="ProtNLM"/>
    </source>
</evidence>
<dbReference type="EMBL" id="BMMW01000002">
    <property type="protein sequence ID" value="GGK46282.1"/>
    <property type="molecule type" value="Genomic_DNA"/>
</dbReference>
<dbReference type="CDD" id="cd06223">
    <property type="entry name" value="PRTases_typeI"/>
    <property type="match status" value="1"/>
</dbReference>
<proteinExistence type="inferred from homology"/>